<evidence type="ECO:0000313" key="1">
    <source>
        <dbReference type="EMBL" id="BAG85022.1"/>
    </source>
</evidence>
<gene>
    <name evidence="1" type="primary">lsd7</name>
</gene>
<organism evidence="1">
    <name type="scientific">Streptomyces lasalocidi</name>
    <name type="common">Streptomyces lasaliensis</name>
    <dbReference type="NCBI Taxonomy" id="324833"/>
    <lineage>
        <taxon>Bacteria</taxon>
        <taxon>Bacillati</taxon>
        <taxon>Actinomycetota</taxon>
        <taxon>Actinomycetes</taxon>
        <taxon>Kitasatosporales</taxon>
        <taxon>Streptomycetaceae</taxon>
        <taxon>Streptomyces</taxon>
    </lineage>
</organism>
<sequence length="59" mass="6863">MPDDVVLKTCTLASGDRCRRPPRLFFEPDGVRAARRWKRCPRLYTARLCGRPCVRRSTV</sequence>
<keyword evidence="1" id="KW-0614">Plasmid</keyword>
<geneLocation type="plasmid" evidence="1">
    <name>pKSL</name>
</geneLocation>
<reference evidence="1" key="2">
    <citation type="journal article" date="2009" name="Biosci. Biotechnol. Biochem.">
        <title>Identification of a gene cluster of polyether antibiotic lasalocid from Streptomyces lasaliensis.</title>
        <authorList>
            <person name="Migita A."/>
            <person name="Watanabe M."/>
            <person name="Hirose Y."/>
            <person name="Watanabe K."/>
            <person name="Tokiwano T."/>
            <person name="Kinashi H."/>
            <person name="Oikawa H."/>
        </authorList>
    </citation>
    <scope>NUCLEOTIDE SEQUENCE</scope>
    <source>
        <strain evidence="1">ATCC 31180</strain>
        <plasmid evidence="1">pKSL</plasmid>
    </source>
</reference>
<dbReference type="AlphaFoldDB" id="B6ZK60"/>
<proteinExistence type="predicted"/>
<accession>B6ZK60</accession>
<name>B6ZK60_STRLS</name>
<reference evidence="1" key="1">
    <citation type="journal article" date="2008" name="J. Am. Chem. Soc.">
        <title>Epoxide hydrolase Lsd19 for polyether formation in the biosynthesis of lasalocid A: direct experimental evidence on polyene-polyepoxide hypothesis in polyether biosynthesis.</title>
        <authorList>
            <person name="Shichijo Y."/>
            <person name="Migita A."/>
            <person name="Oguri H."/>
            <person name="Watanabe M."/>
            <person name="Tokiwano T."/>
            <person name="Watanabe K."/>
            <person name="Oikawa H."/>
        </authorList>
    </citation>
    <scope>NUCLEOTIDE SEQUENCE</scope>
    <source>
        <strain evidence="1">ATCC 31180</strain>
        <plasmid evidence="1">pKSL</plasmid>
    </source>
</reference>
<dbReference type="EMBL" id="AB449340">
    <property type="protein sequence ID" value="BAG85022.1"/>
    <property type="molecule type" value="Genomic_DNA"/>
</dbReference>
<protein>
    <submittedName>
        <fullName evidence="1">Uncharacterized protein</fullName>
    </submittedName>
</protein>